<accession>A0A392R0A1</accession>
<protein>
    <submittedName>
        <fullName evidence="2">Clustered mitochondria protein-like</fullName>
    </submittedName>
</protein>
<dbReference type="AlphaFoldDB" id="A0A392R0A1"/>
<feature type="compositionally biased region" description="Basic and acidic residues" evidence="1">
    <location>
        <begin position="114"/>
        <end position="131"/>
    </location>
</feature>
<name>A0A392R0A1_9FABA</name>
<organism evidence="2 3">
    <name type="scientific">Trifolium medium</name>
    <dbReference type="NCBI Taxonomy" id="97028"/>
    <lineage>
        <taxon>Eukaryota</taxon>
        <taxon>Viridiplantae</taxon>
        <taxon>Streptophyta</taxon>
        <taxon>Embryophyta</taxon>
        <taxon>Tracheophyta</taxon>
        <taxon>Spermatophyta</taxon>
        <taxon>Magnoliopsida</taxon>
        <taxon>eudicotyledons</taxon>
        <taxon>Gunneridae</taxon>
        <taxon>Pentapetalae</taxon>
        <taxon>rosids</taxon>
        <taxon>fabids</taxon>
        <taxon>Fabales</taxon>
        <taxon>Fabaceae</taxon>
        <taxon>Papilionoideae</taxon>
        <taxon>50 kb inversion clade</taxon>
        <taxon>NPAAA clade</taxon>
        <taxon>Hologalegina</taxon>
        <taxon>IRL clade</taxon>
        <taxon>Trifolieae</taxon>
        <taxon>Trifolium</taxon>
    </lineage>
</organism>
<feature type="compositionally biased region" description="Low complexity" evidence="1">
    <location>
        <begin position="50"/>
        <end position="59"/>
    </location>
</feature>
<reference evidence="2 3" key="1">
    <citation type="journal article" date="2018" name="Front. Plant Sci.">
        <title>Red Clover (Trifolium pratense) and Zigzag Clover (T. medium) - A Picture of Genomic Similarities and Differences.</title>
        <authorList>
            <person name="Dluhosova J."/>
            <person name="Istvanek J."/>
            <person name="Nedelnik J."/>
            <person name="Repkova J."/>
        </authorList>
    </citation>
    <scope>NUCLEOTIDE SEQUENCE [LARGE SCALE GENOMIC DNA]</scope>
    <source>
        <strain evidence="3">cv. 10/8</strain>
        <tissue evidence="2">Leaf</tissue>
    </source>
</reference>
<evidence type="ECO:0000313" key="3">
    <source>
        <dbReference type="Proteomes" id="UP000265520"/>
    </source>
</evidence>
<evidence type="ECO:0000313" key="2">
    <source>
        <dbReference type="EMBL" id="MCI30031.1"/>
    </source>
</evidence>
<keyword evidence="3" id="KW-1185">Reference proteome</keyword>
<sequence length="131" mass="13727">MMKGLQEQLQKSGRRLQQGASLVRPHGVPVQAVPPLTQLLNIINSGMTPDAADNGNADGATKDEDVAKKQVNGANNDEANGPPSSVSTDADAEKSVPVQEQSPVGLGKGLSSLDTKKQKSKPHEFFKTKGA</sequence>
<comment type="caution">
    <text evidence="2">The sequence shown here is derived from an EMBL/GenBank/DDBJ whole genome shotgun (WGS) entry which is preliminary data.</text>
</comment>
<feature type="region of interest" description="Disordered" evidence="1">
    <location>
        <begin position="1"/>
        <end position="33"/>
    </location>
</feature>
<dbReference type="Proteomes" id="UP000265520">
    <property type="component" value="Unassembled WGS sequence"/>
</dbReference>
<evidence type="ECO:0000256" key="1">
    <source>
        <dbReference type="SAM" id="MobiDB-lite"/>
    </source>
</evidence>
<dbReference type="EMBL" id="LXQA010176496">
    <property type="protein sequence ID" value="MCI30031.1"/>
    <property type="molecule type" value="Genomic_DNA"/>
</dbReference>
<feature type="compositionally biased region" description="Polar residues" evidence="1">
    <location>
        <begin position="72"/>
        <end position="88"/>
    </location>
</feature>
<feature type="region of interest" description="Disordered" evidence="1">
    <location>
        <begin position="46"/>
        <end position="131"/>
    </location>
</feature>
<proteinExistence type="predicted"/>